<dbReference type="EMBL" id="BARW01041995">
    <property type="protein sequence ID" value="GAJ19487.1"/>
    <property type="molecule type" value="Genomic_DNA"/>
</dbReference>
<evidence type="ECO:0000313" key="1">
    <source>
        <dbReference type="EMBL" id="GAJ19487.1"/>
    </source>
</evidence>
<dbReference type="AlphaFoldDB" id="X1VK95"/>
<proteinExistence type="predicted"/>
<protein>
    <submittedName>
        <fullName evidence="1">Uncharacterized protein</fullName>
    </submittedName>
</protein>
<organism evidence="1">
    <name type="scientific">marine sediment metagenome</name>
    <dbReference type="NCBI Taxonomy" id="412755"/>
    <lineage>
        <taxon>unclassified sequences</taxon>
        <taxon>metagenomes</taxon>
        <taxon>ecological metagenomes</taxon>
    </lineage>
</organism>
<feature type="non-terminal residue" evidence="1">
    <location>
        <position position="33"/>
    </location>
</feature>
<gene>
    <name evidence="1" type="ORF">S12H4_62528</name>
</gene>
<name>X1VK95_9ZZZZ</name>
<accession>X1VK95</accession>
<reference evidence="1" key="1">
    <citation type="journal article" date="2014" name="Front. Microbiol.">
        <title>High frequency of phylogenetically diverse reductive dehalogenase-homologous genes in deep subseafloor sedimentary metagenomes.</title>
        <authorList>
            <person name="Kawai M."/>
            <person name="Futagami T."/>
            <person name="Toyoda A."/>
            <person name="Takaki Y."/>
            <person name="Nishi S."/>
            <person name="Hori S."/>
            <person name="Arai W."/>
            <person name="Tsubouchi T."/>
            <person name="Morono Y."/>
            <person name="Uchiyama I."/>
            <person name="Ito T."/>
            <person name="Fujiyama A."/>
            <person name="Inagaki F."/>
            <person name="Takami H."/>
        </authorList>
    </citation>
    <scope>NUCLEOTIDE SEQUENCE</scope>
    <source>
        <strain evidence="1">Expedition CK06-06</strain>
    </source>
</reference>
<comment type="caution">
    <text evidence="1">The sequence shown here is derived from an EMBL/GenBank/DDBJ whole genome shotgun (WGS) entry which is preliminary data.</text>
</comment>
<sequence length="33" mass="3802">MATFSLYKIGDFKQEIKRDEKENLMAGVELLIA</sequence>